<reference evidence="2" key="2">
    <citation type="journal article" date="2008" name="Genome Biol.">
        <title>Improved genome assembly and evidence-based global gene model set for the chordate Ciona intestinalis: new insight into intron and operon populations.</title>
        <authorList>
            <person name="Satou Y."/>
            <person name="Mineta K."/>
            <person name="Ogasawara M."/>
            <person name="Sasakura Y."/>
            <person name="Shoguchi E."/>
            <person name="Ueno K."/>
            <person name="Yamada L."/>
            <person name="Matsumoto J."/>
            <person name="Wasserscheid J."/>
            <person name="Dewar K."/>
            <person name="Wiley G.B."/>
            <person name="Macmil S.L."/>
            <person name="Roe B.A."/>
            <person name="Zeller R.W."/>
            <person name="Hastings K.E."/>
            <person name="Lemaire P."/>
            <person name="Lindquist E."/>
            <person name="Endo T."/>
            <person name="Hotta K."/>
            <person name="Inaba K."/>
        </authorList>
    </citation>
    <scope>NUCLEOTIDE SEQUENCE [LARGE SCALE GENOMIC DNA]</scope>
    <source>
        <strain evidence="2">wild type</strain>
    </source>
</reference>
<proteinExistence type="predicted"/>
<feature type="transmembrane region" description="Helical" evidence="1">
    <location>
        <begin position="20"/>
        <end position="39"/>
    </location>
</feature>
<dbReference type="InParanoid" id="H2Y1H1"/>
<dbReference type="Ensembl" id="ENSCINT00000031686.1">
    <property type="protein sequence ID" value="ENSCINP00000035755.1"/>
    <property type="gene ID" value="ENSCING00000022925.1"/>
</dbReference>
<sequence>YLNTAPSFNSFRLFCIRGSSEGGSCNIGIFMCFTLVIWYSKQRTFKEL</sequence>
<keyword evidence="3" id="KW-1185">Reference proteome</keyword>
<protein>
    <submittedName>
        <fullName evidence="2">Uncharacterized protein</fullName>
    </submittedName>
</protein>
<reference evidence="2" key="4">
    <citation type="submission" date="2025-09" db="UniProtKB">
        <authorList>
            <consortium name="Ensembl"/>
        </authorList>
    </citation>
    <scope>IDENTIFICATION</scope>
</reference>
<dbReference type="AlphaFoldDB" id="H2Y1H1"/>
<dbReference type="EMBL" id="EAAA01001802">
    <property type="status" value="NOT_ANNOTATED_CDS"/>
    <property type="molecule type" value="Genomic_DNA"/>
</dbReference>
<evidence type="ECO:0000256" key="1">
    <source>
        <dbReference type="SAM" id="Phobius"/>
    </source>
</evidence>
<dbReference type="HOGENOM" id="CLU_3162279_0_0_1"/>
<keyword evidence="1" id="KW-1133">Transmembrane helix</keyword>
<reference evidence="2" key="3">
    <citation type="submission" date="2025-08" db="UniProtKB">
        <authorList>
            <consortium name="Ensembl"/>
        </authorList>
    </citation>
    <scope>IDENTIFICATION</scope>
</reference>
<evidence type="ECO:0000313" key="2">
    <source>
        <dbReference type="Ensembl" id="ENSCINP00000035755.1"/>
    </source>
</evidence>
<keyword evidence="1" id="KW-0812">Transmembrane</keyword>
<name>H2Y1H1_CIOIN</name>
<organism evidence="2 3">
    <name type="scientific">Ciona intestinalis</name>
    <name type="common">Transparent sea squirt</name>
    <name type="synonym">Ascidia intestinalis</name>
    <dbReference type="NCBI Taxonomy" id="7719"/>
    <lineage>
        <taxon>Eukaryota</taxon>
        <taxon>Metazoa</taxon>
        <taxon>Chordata</taxon>
        <taxon>Tunicata</taxon>
        <taxon>Ascidiacea</taxon>
        <taxon>Phlebobranchia</taxon>
        <taxon>Cionidae</taxon>
        <taxon>Ciona</taxon>
    </lineage>
</organism>
<keyword evidence="1" id="KW-0472">Membrane</keyword>
<reference evidence="3" key="1">
    <citation type="journal article" date="2002" name="Science">
        <title>The draft genome of Ciona intestinalis: insights into chordate and vertebrate origins.</title>
        <authorList>
            <person name="Dehal P."/>
            <person name="Satou Y."/>
            <person name="Campbell R.K."/>
            <person name="Chapman J."/>
            <person name="Degnan B."/>
            <person name="De Tomaso A."/>
            <person name="Davidson B."/>
            <person name="Di Gregorio A."/>
            <person name="Gelpke M."/>
            <person name="Goodstein D.M."/>
            <person name="Harafuji N."/>
            <person name="Hastings K.E."/>
            <person name="Ho I."/>
            <person name="Hotta K."/>
            <person name="Huang W."/>
            <person name="Kawashima T."/>
            <person name="Lemaire P."/>
            <person name="Martinez D."/>
            <person name="Meinertzhagen I.A."/>
            <person name="Necula S."/>
            <person name="Nonaka M."/>
            <person name="Putnam N."/>
            <person name="Rash S."/>
            <person name="Saiga H."/>
            <person name="Satake M."/>
            <person name="Terry A."/>
            <person name="Yamada L."/>
            <person name="Wang H.G."/>
            <person name="Awazu S."/>
            <person name="Azumi K."/>
            <person name="Boore J."/>
            <person name="Branno M."/>
            <person name="Chin-Bow S."/>
            <person name="DeSantis R."/>
            <person name="Doyle S."/>
            <person name="Francino P."/>
            <person name="Keys D.N."/>
            <person name="Haga S."/>
            <person name="Hayashi H."/>
            <person name="Hino K."/>
            <person name="Imai K.S."/>
            <person name="Inaba K."/>
            <person name="Kano S."/>
            <person name="Kobayashi K."/>
            <person name="Kobayashi M."/>
            <person name="Lee B.I."/>
            <person name="Makabe K.W."/>
            <person name="Manohar C."/>
            <person name="Matassi G."/>
            <person name="Medina M."/>
            <person name="Mochizuki Y."/>
            <person name="Mount S."/>
            <person name="Morishita T."/>
            <person name="Miura S."/>
            <person name="Nakayama A."/>
            <person name="Nishizaka S."/>
            <person name="Nomoto H."/>
            <person name="Ohta F."/>
            <person name="Oishi K."/>
            <person name="Rigoutsos I."/>
            <person name="Sano M."/>
            <person name="Sasaki A."/>
            <person name="Sasakura Y."/>
            <person name="Shoguchi E."/>
            <person name="Shin-i T."/>
            <person name="Spagnuolo A."/>
            <person name="Stainier D."/>
            <person name="Suzuki M.M."/>
            <person name="Tassy O."/>
            <person name="Takatori N."/>
            <person name="Tokuoka M."/>
            <person name="Yagi K."/>
            <person name="Yoshizaki F."/>
            <person name="Wada S."/>
            <person name="Zhang C."/>
            <person name="Hyatt P.D."/>
            <person name="Larimer F."/>
            <person name="Detter C."/>
            <person name="Doggett N."/>
            <person name="Glavina T."/>
            <person name="Hawkins T."/>
            <person name="Richardson P."/>
            <person name="Lucas S."/>
            <person name="Kohara Y."/>
            <person name="Levine M."/>
            <person name="Satoh N."/>
            <person name="Rokhsar D.S."/>
        </authorList>
    </citation>
    <scope>NUCLEOTIDE SEQUENCE [LARGE SCALE GENOMIC DNA]</scope>
</reference>
<evidence type="ECO:0000313" key="3">
    <source>
        <dbReference type="Proteomes" id="UP000008144"/>
    </source>
</evidence>
<accession>H2Y1H1</accession>
<dbReference type="Proteomes" id="UP000008144">
    <property type="component" value="Chromosome 3"/>
</dbReference>